<dbReference type="PANTHER" id="PTHR43103">
    <property type="entry name" value="NUCLEOSIDE-DIPHOSPHATE-SUGAR EPIMERASE"/>
    <property type="match status" value="1"/>
</dbReference>
<dbReference type="AlphaFoldDB" id="A0A841SYE4"/>
<evidence type="ECO:0000256" key="2">
    <source>
        <dbReference type="ARBA" id="ARBA00023002"/>
    </source>
</evidence>
<feature type="domain" description="NAD-dependent epimerase/dehydratase" evidence="4">
    <location>
        <begin position="4"/>
        <end position="219"/>
    </location>
</feature>
<sequence length="280" mass="30628">MKTIVVTGGSGKLGSAVIQGLIDKKYRVLSLDNRHSPTLPCTQILVDMNDLGQVTSALEGADAILHLAAIPAPLGYPQSYIFANNVLGGYHVLQAASLLGIRKMVLGSSTSCYGIAWAPGPLSPRYLPIDESHPHLAEEVYGLSKTINEKTAEMFARRDGIQTISLRFSMIMTPDSYEGAGESIRKPERLQKILWSYIDIRDAVEACIAALETDAKGRAFALNITGDDTLSDRSTEELLREFYPEVPDLAGLRGSDPLFSNAKAKEVLGWKPKHSWRTQR</sequence>
<comment type="caution">
    <text evidence="5">The sequence shown here is derived from an EMBL/GenBank/DDBJ whole genome shotgun (WGS) entry which is preliminary data.</text>
</comment>
<dbReference type="InterPro" id="IPR001509">
    <property type="entry name" value="Epimerase_deHydtase"/>
</dbReference>
<evidence type="ECO:0000313" key="6">
    <source>
        <dbReference type="Proteomes" id="UP000535838"/>
    </source>
</evidence>
<dbReference type="PANTHER" id="PTHR43103:SF5">
    <property type="entry name" value="4-EPIMERASE, PUTATIVE (AFU_ORTHOLOGUE AFUA_7G00360)-RELATED"/>
    <property type="match status" value="1"/>
</dbReference>
<dbReference type="Proteomes" id="UP000535838">
    <property type="component" value="Unassembled WGS sequence"/>
</dbReference>
<dbReference type="GO" id="GO:0016491">
    <property type="term" value="F:oxidoreductase activity"/>
    <property type="evidence" value="ECO:0007669"/>
    <property type="project" value="UniProtKB-KW"/>
</dbReference>
<gene>
    <name evidence="5" type="ORF">H7B67_24210</name>
</gene>
<organism evidence="5 6">
    <name type="scientific">Cohnella thailandensis</name>
    <dbReference type="NCBI Taxonomy" id="557557"/>
    <lineage>
        <taxon>Bacteria</taxon>
        <taxon>Bacillati</taxon>
        <taxon>Bacillota</taxon>
        <taxon>Bacilli</taxon>
        <taxon>Bacillales</taxon>
        <taxon>Paenibacillaceae</taxon>
        <taxon>Cohnella</taxon>
    </lineage>
</organism>
<proteinExistence type="inferred from homology"/>
<keyword evidence="2" id="KW-0560">Oxidoreductase</keyword>
<evidence type="ECO:0000256" key="1">
    <source>
        <dbReference type="ARBA" id="ARBA00007637"/>
    </source>
</evidence>
<accession>A0A841SYE4</accession>
<dbReference type="InterPro" id="IPR036291">
    <property type="entry name" value="NAD(P)-bd_dom_sf"/>
</dbReference>
<dbReference type="EMBL" id="JACJVQ010000021">
    <property type="protein sequence ID" value="MBB6637243.1"/>
    <property type="molecule type" value="Genomic_DNA"/>
</dbReference>
<protein>
    <submittedName>
        <fullName evidence="5">NAD(P)-dependent oxidoreductase</fullName>
    </submittedName>
</protein>
<dbReference type="Pfam" id="PF01370">
    <property type="entry name" value="Epimerase"/>
    <property type="match status" value="1"/>
</dbReference>
<dbReference type="SUPFAM" id="SSF51735">
    <property type="entry name" value="NAD(P)-binding Rossmann-fold domains"/>
    <property type="match status" value="1"/>
</dbReference>
<dbReference type="Gene3D" id="3.40.50.720">
    <property type="entry name" value="NAD(P)-binding Rossmann-like Domain"/>
    <property type="match status" value="1"/>
</dbReference>
<reference evidence="5 6" key="1">
    <citation type="submission" date="2020-08" db="EMBL/GenBank/DDBJ databases">
        <title>Cohnella phylogeny.</title>
        <authorList>
            <person name="Dunlap C."/>
        </authorList>
    </citation>
    <scope>NUCLEOTIDE SEQUENCE [LARGE SCALE GENOMIC DNA]</scope>
    <source>
        <strain evidence="5 6">DSM 25241</strain>
    </source>
</reference>
<evidence type="ECO:0000313" key="5">
    <source>
        <dbReference type="EMBL" id="MBB6637243.1"/>
    </source>
</evidence>
<name>A0A841SYE4_9BACL</name>
<keyword evidence="6" id="KW-1185">Reference proteome</keyword>
<evidence type="ECO:0000256" key="3">
    <source>
        <dbReference type="ARBA" id="ARBA00023027"/>
    </source>
</evidence>
<dbReference type="RefSeq" id="WP_185122459.1">
    <property type="nucleotide sequence ID" value="NZ_JACJVQ010000021.1"/>
</dbReference>
<evidence type="ECO:0000259" key="4">
    <source>
        <dbReference type="Pfam" id="PF01370"/>
    </source>
</evidence>
<comment type="similarity">
    <text evidence="1">Belongs to the NAD(P)-dependent epimerase/dehydratase family.</text>
</comment>
<keyword evidence="3" id="KW-0520">NAD</keyword>